<evidence type="ECO:0000313" key="2">
    <source>
        <dbReference type="Proteomes" id="UP000008068"/>
    </source>
</evidence>
<proteinExistence type="predicted"/>
<accession>G0P931</accession>
<gene>
    <name evidence="1" type="ORF">CAEBREN_21787</name>
</gene>
<dbReference type="EMBL" id="GL380144">
    <property type="protein sequence ID" value="EGT48096.1"/>
    <property type="molecule type" value="Genomic_DNA"/>
</dbReference>
<dbReference type="AlphaFoldDB" id="G0P931"/>
<dbReference type="Proteomes" id="UP000008068">
    <property type="component" value="Unassembled WGS sequence"/>
</dbReference>
<evidence type="ECO:0000313" key="1">
    <source>
        <dbReference type="EMBL" id="EGT48096.1"/>
    </source>
</evidence>
<reference evidence="2" key="1">
    <citation type="submission" date="2011-07" db="EMBL/GenBank/DDBJ databases">
        <authorList>
            <consortium name="Caenorhabditis brenneri Sequencing and Analysis Consortium"/>
            <person name="Wilson R.K."/>
        </authorList>
    </citation>
    <scope>NUCLEOTIDE SEQUENCE [LARGE SCALE GENOMIC DNA]</scope>
    <source>
        <strain evidence="2">PB2801</strain>
    </source>
</reference>
<dbReference type="HOGENOM" id="CLU_1929431_0_0_1"/>
<name>G0P931_CAEBE</name>
<sequence length="131" mass="15733">MYYYVVNYQDRDIFLISNDCEFVKILIRFGWFWRLLVENFDAIRLVLEAFDGEYDIFKRKVMLTLSEIDENYFDTIRLVLVAFCGKYDIFKERMKPTPLEVDERCSAAHLVFLEVNSFIFSESLTTPEDDF</sequence>
<organism evidence="2">
    <name type="scientific">Caenorhabditis brenneri</name>
    <name type="common">Nematode worm</name>
    <dbReference type="NCBI Taxonomy" id="135651"/>
    <lineage>
        <taxon>Eukaryota</taxon>
        <taxon>Metazoa</taxon>
        <taxon>Ecdysozoa</taxon>
        <taxon>Nematoda</taxon>
        <taxon>Chromadorea</taxon>
        <taxon>Rhabditida</taxon>
        <taxon>Rhabditina</taxon>
        <taxon>Rhabditomorpha</taxon>
        <taxon>Rhabditoidea</taxon>
        <taxon>Rhabditidae</taxon>
        <taxon>Peloderinae</taxon>
        <taxon>Caenorhabditis</taxon>
    </lineage>
</organism>
<dbReference type="InParanoid" id="G0P931"/>
<keyword evidence="2" id="KW-1185">Reference proteome</keyword>
<protein>
    <submittedName>
        <fullName evidence="1">Uncharacterized protein</fullName>
    </submittedName>
</protein>